<feature type="region of interest" description="Disordered" evidence="1">
    <location>
        <begin position="191"/>
        <end position="230"/>
    </location>
</feature>
<keyword evidence="3" id="KW-1185">Reference proteome</keyword>
<name>A0AAW1RHL8_9CHLO</name>
<organism evidence="2 3">
    <name type="scientific">Apatococcus lobatus</name>
    <dbReference type="NCBI Taxonomy" id="904363"/>
    <lineage>
        <taxon>Eukaryota</taxon>
        <taxon>Viridiplantae</taxon>
        <taxon>Chlorophyta</taxon>
        <taxon>core chlorophytes</taxon>
        <taxon>Trebouxiophyceae</taxon>
        <taxon>Chlorellales</taxon>
        <taxon>Chlorellaceae</taxon>
        <taxon>Apatococcus</taxon>
    </lineage>
</organism>
<protein>
    <recommendedName>
        <fullName evidence="4">PH domain-containing protein</fullName>
    </recommendedName>
</protein>
<reference evidence="2 3" key="1">
    <citation type="journal article" date="2024" name="Nat. Commun.">
        <title>Phylogenomics reveals the evolutionary origins of lichenization in chlorophyte algae.</title>
        <authorList>
            <person name="Puginier C."/>
            <person name="Libourel C."/>
            <person name="Otte J."/>
            <person name="Skaloud P."/>
            <person name="Haon M."/>
            <person name="Grisel S."/>
            <person name="Petersen M."/>
            <person name="Berrin J.G."/>
            <person name="Delaux P.M."/>
            <person name="Dal Grande F."/>
            <person name="Keller J."/>
        </authorList>
    </citation>
    <scope>NUCLEOTIDE SEQUENCE [LARGE SCALE GENOMIC DNA]</scope>
    <source>
        <strain evidence="2 3">SAG 2145</strain>
    </source>
</reference>
<feature type="compositionally biased region" description="Polar residues" evidence="1">
    <location>
        <begin position="927"/>
        <end position="939"/>
    </location>
</feature>
<gene>
    <name evidence="2" type="ORF">WJX74_009142</name>
</gene>
<feature type="compositionally biased region" description="Polar residues" evidence="1">
    <location>
        <begin position="1350"/>
        <end position="1367"/>
    </location>
</feature>
<evidence type="ECO:0000313" key="3">
    <source>
        <dbReference type="Proteomes" id="UP001438707"/>
    </source>
</evidence>
<feature type="compositionally biased region" description="Polar residues" evidence="1">
    <location>
        <begin position="121"/>
        <end position="137"/>
    </location>
</feature>
<feature type="compositionally biased region" description="Low complexity" evidence="1">
    <location>
        <begin position="212"/>
        <end position="230"/>
    </location>
</feature>
<feature type="region of interest" description="Disordered" evidence="1">
    <location>
        <begin position="1233"/>
        <end position="1367"/>
    </location>
</feature>
<feature type="compositionally biased region" description="Low complexity" evidence="1">
    <location>
        <begin position="400"/>
        <end position="412"/>
    </location>
</feature>
<feature type="compositionally biased region" description="Polar residues" evidence="1">
    <location>
        <begin position="276"/>
        <end position="287"/>
    </location>
</feature>
<comment type="caution">
    <text evidence="2">The sequence shown here is derived from an EMBL/GenBank/DDBJ whole genome shotgun (WGS) entry which is preliminary data.</text>
</comment>
<feature type="compositionally biased region" description="Basic and acidic residues" evidence="1">
    <location>
        <begin position="759"/>
        <end position="772"/>
    </location>
</feature>
<feature type="compositionally biased region" description="Polar residues" evidence="1">
    <location>
        <begin position="469"/>
        <end position="481"/>
    </location>
</feature>
<evidence type="ECO:0000256" key="1">
    <source>
        <dbReference type="SAM" id="MobiDB-lite"/>
    </source>
</evidence>
<feature type="compositionally biased region" description="Polar residues" evidence="1">
    <location>
        <begin position="246"/>
        <end position="262"/>
    </location>
</feature>
<feature type="region of interest" description="Disordered" evidence="1">
    <location>
        <begin position="29"/>
        <end position="161"/>
    </location>
</feature>
<feature type="compositionally biased region" description="Polar residues" evidence="1">
    <location>
        <begin position="643"/>
        <end position="671"/>
    </location>
</feature>
<feature type="region of interest" description="Disordered" evidence="1">
    <location>
        <begin position="573"/>
        <end position="593"/>
    </location>
</feature>
<evidence type="ECO:0000313" key="2">
    <source>
        <dbReference type="EMBL" id="KAK9833168.1"/>
    </source>
</evidence>
<feature type="compositionally biased region" description="Basic and acidic residues" evidence="1">
    <location>
        <begin position="1281"/>
        <end position="1290"/>
    </location>
</feature>
<feature type="region of interest" description="Disordered" evidence="1">
    <location>
        <begin position="642"/>
        <end position="712"/>
    </location>
</feature>
<feature type="region of interest" description="Disordered" evidence="1">
    <location>
        <begin position="855"/>
        <end position="978"/>
    </location>
</feature>
<feature type="region of interest" description="Disordered" evidence="1">
    <location>
        <begin position="246"/>
        <end position="320"/>
    </location>
</feature>
<feature type="region of interest" description="Disordered" evidence="1">
    <location>
        <begin position="991"/>
        <end position="1029"/>
    </location>
</feature>
<accession>A0AAW1RHL8</accession>
<feature type="compositionally biased region" description="Low complexity" evidence="1">
    <location>
        <begin position="1318"/>
        <end position="1334"/>
    </location>
</feature>
<feature type="compositionally biased region" description="Low complexity" evidence="1">
    <location>
        <begin position="869"/>
        <end position="879"/>
    </location>
</feature>
<feature type="region of interest" description="Disordered" evidence="1">
    <location>
        <begin position="1160"/>
        <end position="1182"/>
    </location>
</feature>
<feature type="region of interest" description="Disordered" evidence="1">
    <location>
        <begin position="727"/>
        <end position="784"/>
    </location>
</feature>
<feature type="region of interest" description="Disordered" evidence="1">
    <location>
        <begin position="797"/>
        <end position="818"/>
    </location>
</feature>
<evidence type="ECO:0008006" key="4">
    <source>
        <dbReference type="Google" id="ProtNLM"/>
    </source>
</evidence>
<feature type="compositionally biased region" description="Polar residues" evidence="1">
    <location>
        <begin position="735"/>
        <end position="745"/>
    </location>
</feature>
<proteinExistence type="predicted"/>
<sequence length="1513" mass="158650">MRQESPVSFAVSLLRDAATQAGQIRQELEDLKLKTSRRPASARLTRSKQSAHGKTASPLDAKTADGYASKLGHKRSLSPSRPDGHDAAPSQTGDAKIKSWTHKNIAGETRAPPRPDDGHSLLQSTGGYSQQSGDTTFRSASSTSPQRQPPSPAAARAASQALSDVSLTAYTIHPSSPVADALHATVSLSWPADSEDGKKKEGGSPRGHVRFGGSQTSEATSTASGTASAARHLQLTESWLANTVPAPQQQEAWASSSKQQGQRTGGLPSELGQPCISHQRSTSSTASHGFGWAGQSEALPDTLPPAEKPTGRNRLSRMQPDHGKIPLVALGQMPMAVPELGLFQAPSDEETMRLTLLDRLKKVDDAMDVIAARRQERLNAKGSKTPGLASTKQPFRALRSTRSVPASAATTPTRRRSRDPKGSAPAKVVGQAPARARTGGPDVWNKGLQSTRSGPQGLGSKSREGSLKPQVSKTGTQTMRSLSPLKPGPRSSRLPDDTHQAPEPVPTTKPLGNVSPTHMFPRPKGPTPDIARLQGSEPSGHQPKADSPAVPGAQPLTSHTSLAALLEVLNTHDTDPEPQAMGPRGRSKIGPGKLMPAKVQQNKLDAFVNTGSPLVRTPTELEMDLILHGSRVADSLQADGTHAMNQPDAQQPRANAAQSSPKSDRITVSGQEENHWPGPCKSPQPQPASGMDSSAPRRLTTNKAHVRDGSSIGSTSEAAIHMHAKPLHHQPGSLPDSSETEFQSNADSSDADSDSSGEYIEHKLDGASDARQIKPARWQRKQVDRLAIPPSSLLSEVSLRQRHSGSRRPSDDAAVAAASARSTQAASLCAPAASSGYQQSSYQQSLLSARSSISSIHDMKDGPPPAGPASPTTATTEPSMGKPPSYHHQVSAEYHSGKSANSPTAEHASLAANTTSLTPSLPIPSQAGPQMQLQATTTGPVVPSAEAGGLSLPEPRRRSSQPEQQHEHATDQQGRLLSPQVLLMTSSVSESLDGEQGMANADPAGGAHELLVPDGPTSRQLPSIKEQPLPGELPGAAPGHFGDAAALDLGSNAEPEKAQHNDPDLPSMPQAALTPNTHGWLEASDGANDHLSGEGLGLPHARQDPAHADVLHVHQQYPHLDPSGAAALPIDAVAARSHANNLNQGTSRAFNNHTASAAPVPTQAEQLHQHQDTAASPSFEEDATSAAAPFLSHIPLQAEPAVDSQPALSPDIPAVVQPPPQHSLHIHITPAQATTQHALAAKGHVSPSRLKHQTCADDVDEHPECLGSPPSPFGDNGGLAKPRDIGRAESAEPALLLGGPSDAESDDGGHSPGGGSQGAAFPAEAAGAAAQSTAVHPSPPSSFLPALTARDSTQQQAASKPGTVSSHPIGSVLVQAEVLVGQMRGAQLLAALATGTKMRKAWERGNSGSNRKVQALLQDRRLMIHYPSGWRRKAVSHFVNRIHVMRGVWRQGKAITADADTGSIKLEPGSAEEYTLWVLGLNAALLTCQDPSGTIATQQACEMQWSKGIFEML</sequence>
<dbReference type="Proteomes" id="UP001438707">
    <property type="component" value="Unassembled WGS sequence"/>
</dbReference>
<feature type="region of interest" description="Disordered" evidence="1">
    <location>
        <begin position="377"/>
        <end position="555"/>
    </location>
</feature>
<dbReference type="EMBL" id="JALJOS010000011">
    <property type="protein sequence ID" value="KAK9833168.1"/>
    <property type="molecule type" value="Genomic_DNA"/>
</dbReference>